<reference evidence="2 3" key="1">
    <citation type="journal article" date="2023" name="Plants (Basel)">
        <title>Bridging the Gap: Combining Genomics and Transcriptomics Approaches to Understand Stylosanthes scabra, an Orphan Legume from the Brazilian Caatinga.</title>
        <authorList>
            <person name="Ferreira-Neto J.R.C."/>
            <person name="da Silva M.D."/>
            <person name="Binneck E."/>
            <person name="de Melo N.F."/>
            <person name="da Silva R.H."/>
            <person name="de Melo A.L.T.M."/>
            <person name="Pandolfi V."/>
            <person name="Bustamante F.O."/>
            <person name="Brasileiro-Vidal A.C."/>
            <person name="Benko-Iseppon A.M."/>
        </authorList>
    </citation>
    <scope>NUCLEOTIDE SEQUENCE [LARGE SCALE GENOMIC DNA]</scope>
    <source>
        <tissue evidence="2">Leaves</tissue>
    </source>
</reference>
<feature type="region of interest" description="Disordered" evidence="1">
    <location>
        <begin position="1"/>
        <end position="69"/>
    </location>
</feature>
<accession>A0ABU6T773</accession>
<comment type="caution">
    <text evidence="2">The sequence shown here is derived from an EMBL/GenBank/DDBJ whole genome shotgun (WGS) entry which is preliminary data.</text>
</comment>
<evidence type="ECO:0000256" key="1">
    <source>
        <dbReference type="SAM" id="MobiDB-lite"/>
    </source>
</evidence>
<gene>
    <name evidence="2" type="ORF">PIB30_016851</name>
</gene>
<dbReference type="EMBL" id="JASCZI010090669">
    <property type="protein sequence ID" value="MED6144579.1"/>
    <property type="molecule type" value="Genomic_DNA"/>
</dbReference>
<feature type="compositionally biased region" description="Polar residues" evidence="1">
    <location>
        <begin position="23"/>
        <end position="32"/>
    </location>
</feature>
<keyword evidence="3" id="KW-1185">Reference proteome</keyword>
<evidence type="ECO:0000313" key="2">
    <source>
        <dbReference type="EMBL" id="MED6144579.1"/>
    </source>
</evidence>
<protein>
    <submittedName>
        <fullName evidence="2">Uncharacterized protein</fullName>
    </submittedName>
</protein>
<dbReference type="Proteomes" id="UP001341840">
    <property type="component" value="Unassembled WGS sequence"/>
</dbReference>
<feature type="compositionally biased region" description="Acidic residues" evidence="1">
    <location>
        <begin position="59"/>
        <end position="68"/>
    </location>
</feature>
<proteinExistence type="predicted"/>
<name>A0ABU6T773_9FABA</name>
<organism evidence="2 3">
    <name type="scientific">Stylosanthes scabra</name>
    <dbReference type="NCBI Taxonomy" id="79078"/>
    <lineage>
        <taxon>Eukaryota</taxon>
        <taxon>Viridiplantae</taxon>
        <taxon>Streptophyta</taxon>
        <taxon>Embryophyta</taxon>
        <taxon>Tracheophyta</taxon>
        <taxon>Spermatophyta</taxon>
        <taxon>Magnoliopsida</taxon>
        <taxon>eudicotyledons</taxon>
        <taxon>Gunneridae</taxon>
        <taxon>Pentapetalae</taxon>
        <taxon>rosids</taxon>
        <taxon>fabids</taxon>
        <taxon>Fabales</taxon>
        <taxon>Fabaceae</taxon>
        <taxon>Papilionoideae</taxon>
        <taxon>50 kb inversion clade</taxon>
        <taxon>dalbergioids sensu lato</taxon>
        <taxon>Dalbergieae</taxon>
        <taxon>Pterocarpus clade</taxon>
        <taxon>Stylosanthes</taxon>
    </lineage>
</organism>
<feature type="compositionally biased region" description="Acidic residues" evidence="1">
    <location>
        <begin position="36"/>
        <end position="49"/>
    </location>
</feature>
<sequence length="224" mass="25843">MRKESMKQGKMKKKEKGKELQKVIQQDNQDPPQSEREEDSIDDDNEEVEDGMHKPSTGDNDENTDVEEDKNTLQICKKFGITFNYSEDVVLATLRRKKKIKEKCGYKNVQKYQSEVCFVVGQCDSLIGEEDKAGLLGFVHWRGVFSSVKLEKPKPLLASLTQIRLSKEQHCLHRRRRRVACRFVSLFFPLLRVARSSSGRPSSFVRCRRVWLLAPSPCSLRPPV</sequence>
<evidence type="ECO:0000313" key="3">
    <source>
        <dbReference type="Proteomes" id="UP001341840"/>
    </source>
</evidence>